<protein>
    <submittedName>
        <fullName evidence="1">Uncharacterized protein</fullName>
    </submittedName>
</protein>
<organism evidence="1 2">
    <name type="scientific">Paenibacillus residui</name>
    <dbReference type="NCBI Taxonomy" id="629724"/>
    <lineage>
        <taxon>Bacteria</taxon>
        <taxon>Bacillati</taxon>
        <taxon>Bacillota</taxon>
        <taxon>Bacilli</taxon>
        <taxon>Bacillales</taxon>
        <taxon>Paenibacillaceae</taxon>
        <taxon>Paenibacillus</taxon>
    </lineage>
</organism>
<comment type="caution">
    <text evidence="1">The sequence shown here is derived from an EMBL/GenBank/DDBJ whole genome shotgun (WGS) entry which is preliminary data.</text>
</comment>
<keyword evidence="2" id="KW-1185">Reference proteome</keyword>
<sequence length="59" mass="7001">MTTQSELSWHLATRVQLYVIACDEKASLADRISAAAELKRRNRQKYCRLNYREKVVYPR</sequence>
<evidence type="ECO:0000313" key="1">
    <source>
        <dbReference type="EMBL" id="MFD0868793.1"/>
    </source>
</evidence>
<dbReference type="Proteomes" id="UP001597120">
    <property type="component" value="Unassembled WGS sequence"/>
</dbReference>
<reference evidence="2" key="1">
    <citation type="journal article" date="2019" name="Int. J. Syst. Evol. Microbiol.">
        <title>The Global Catalogue of Microorganisms (GCM) 10K type strain sequencing project: providing services to taxonomists for standard genome sequencing and annotation.</title>
        <authorList>
            <consortium name="The Broad Institute Genomics Platform"/>
            <consortium name="The Broad Institute Genome Sequencing Center for Infectious Disease"/>
            <person name="Wu L."/>
            <person name="Ma J."/>
        </authorList>
    </citation>
    <scope>NUCLEOTIDE SEQUENCE [LARGE SCALE GENOMIC DNA]</scope>
    <source>
        <strain evidence="2">CCUG 57263</strain>
    </source>
</reference>
<dbReference type="RefSeq" id="WP_379286928.1">
    <property type="nucleotide sequence ID" value="NZ_JBHTIU010000023.1"/>
</dbReference>
<proteinExistence type="predicted"/>
<name>A0ABW3D5S8_9BACL</name>
<dbReference type="EMBL" id="JBHTIU010000023">
    <property type="protein sequence ID" value="MFD0868793.1"/>
    <property type="molecule type" value="Genomic_DNA"/>
</dbReference>
<evidence type="ECO:0000313" key="2">
    <source>
        <dbReference type="Proteomes" id="UP001597120"/>
    </source>
</evidence>
<gene>
    <name evidence="1" type="ORF">ACFQ03_06495</name>
</gene>
<accession>A0ABW3D5S8</accession>